<evidence type="ECO:0000256" key="1">
    <source>
        <dbReference type="ARBA" id="ARBA00004239"/>
    </source>
</evidence>
<evidence type="ECO:0000256" key="6">
    <source>
        <dbReference type="ARBA" id="ARBA00022757"/>
    </source>
</evidence>
<dbReference type="OMA" id="CTEAYGS"/>
<dbReference type="PhylomeDB" id="B4JQ66"/>
<evidence type="ECO:0000256" key="2">
    <source>
        <dbReference type="ARBA" id="ARBA00007664"/>
    </source>
</evidence>
<evidence type="ECO:0000313" key="17">
    <source>
        <dbReference type="Proteomes" id="UP000001070"/>
    </source>
</evidence>
<dbReference type="Pfam" id="PF00089">
    <property type="entry name" value="Trypsin"/>
    <property type="match status" value="1"/>
</dbReference>
<organism evidence="17">
    <name type="scientific">Drosophila grimshawi</name>
    <name type="common">Hawaiian fruit fly</name>
    <name type="synonym">Idiomyia grimshawi</name>
    <dbReference type="NCBI Taxonomy" id="7222"/>
    <lineage>
        <taxon>Eukaryota</taxon>
        <taxon>Metazoa</taxon>
        <taxon>Ecdysozoa</taxon>
        <taxon>Arthropoda</taxon>
        <taxon>Hexapoda</taxon>
        <taxon>Insecta</taxon>
        <taxon>Pterygota</taxon>
        <taxon>Neoptera</taxon>
        <taxon>Endopterygota</taxon>
        <taxon>Diptera</taxon>
        <taxon>Brachycera</taxon>
        <taxon>Muscomorpha</taxon>
        <taxon>Ephydroidea</taxon>
        <taxon>Drosophilidae</taxon>
        <taxon>Drosophila</taxon>
        <taxon>Hawaiian Drosophila</taxon>
    </lineage>
</organism>
<dbReference type="InterPro" id="IPR033116">
    <property type="entry name" value="TRYPSIN_SER"/>
</dbReference>
<gene>
    <name evidence="16" type="primary">Dgri\GH13258</name>
    <name evidence="16" type="ORF">Dgri_GH13258</name>
</gene>
<dbReference type="OrthoDB" id="10059102at2759"/>
<dbReference type="InterPro" id="IPR018114">
    <property type="entry name" value="TRYPSIN_HIS"/>
</dbReference>
<dbReference type="EMBL" id="CH916372">
    <property type="protein sequence ID" value="EDV99046.1"/>
    <property type="molecule type" value="Genomic_DNA"/>
</dbReference>
<keyword evidence="8 13" id="KW-0720">Serine protease</keyword>
<keyword evidence="6" id="KW-0222">Digestion</keyword>
<dbReference type="MEROPS" id="S01.A91"/>
<evidence type="ECO:0000256" key="12">
    <source>
        <dbReference type="ARBA" id="ARBA00038868"/>
    </source>
</evidence>
<feature type="domain" description="Peptidase S1" evidence="15">
    <location>
        <begin position="29"/>
        <end position="253"/>
    </location>
</feature>
<dbReference type="PROSITE" id="PS51257">
    <property type="entry name" value="PROKAR_LIPOPROTEIN"/>
    <property type="match status" value="1"/>
</dbReference>
<evidence type="ECO:0000256" key="10">
    <source>
        <dbReference type="ARBA" id="ARBA00023157"/>
    </source>
</evidence>
<comment type="catalytic activity">
    <reaction evidence="11">
        <text>Preferential cleavage: Arg-|-Xaa, Lys-|-Xaa.</text>
        <dbReference type="EC" id="3.4.21.4"/>
    </reaction>
</comment>
<dbReference type="PROSITE" id="PS00134">
    <property type="entry name" value="TRYPSIN_HIS"/>
    <property type="match status" value="1"/>
</dbReference>
<evidence type="ECO:0000256" key="4">
    <source>
        <dbReference type="ARBA" id="ARBA00022670"/>
    </source>
</evidence>
<keyword evidence="7 13" id="KW-0378">Hydrolase</keyword>
<dbReference type="InterPro" id="IPR009003">
    <property type="entry name" value="Peptidase_S1_PA"/>
</dbReference>
<comment type="similarity">
    <text evidence="2">Belongs to the peptidase S1 family.</text>
</comment>
<feature type="signal peptide" evidence="14">
    <location>
        <begin position="1"/>
        <end position="22"/>
    </location>
</feature>
<dbReference type="GO" id="GO:0007586">
    <property type="term" value="P:digestion"/>
    <property type="evidence" value="ECO:0007669"/>
    <property type="project" value="UniProtKB-KW"/>
</dbReference>
<dbReference type="SMR" id="B4JQ66"/>
<dbReference type="FunCoup" id="B4JQ66">
    <property type="interactions" value="64"/>
</dbReference>
<reference evidence="16 17" key="1">
    <citation type="journal article" date="2007" name="Nature">
        <title>Evolution of genes and genomes on the Drosophila phylogeny.</title>
        <authorList>
            <consortium name="Drosophila 12 Genomes Consortium"/>
            <person name="Clark A.G."/>
            <person name="Eisen M.B."/>
            <person name="Smith D.R."/>
            <person name="Bergman C.M."/>
            <person name="Oliver B."/>
            <person name="Markow T.A."/>
            <person name="Kaufman T.C."/>
            <person name="Kellis M."/>
            <person name="Gelbart W."/>
            <person name="Iyer V.N."/>
            <person name="Pollard D.A."/>
            <person name="Sackton T.B."/>
            <person name="Larracuente A.M."/>
            <person name="Singh N.D."/>
            <person name="Abad J.P."/>
            <person name="Abt D.N."/>
            <person name="Adryan B."/>
            <person name="Aguade M."/>
            <person name="Akashi H."/>
            <person name="Anderson W.W."/>
            <person name="Aquadro C.F."/>
            <person name="Ardell D.H."/>
            <person name="Arguello R."/>
            <person name="Artieri C.G."/>
            <person name="Barbash D.A."/>
            <person name="Barker D."/>
            <person name="Barsanti P."/>
            <person name="Batterham P."/>
            <person name="Batzoglou S."/>
            <person name="Begun D."/>
            <person name="Bhutkar A."/>
            <person name="Blanco E."/>
            <person name="Bosak S.A."/>
            <person name="Bradley R.K."/>
            <person name="Brand A.D."/>
            <person name="Brent M.R."/>
            <person name="Brooks A.N."/>
            <person name="Brown R.H."/>
            <person name="Butlin R.K."/>
            <person name="Caggese C."/>
            <person name="Calvi B.R."/>
            <person name="Bernardo de Carvalho A."/>
            <person name="Caspi A."/>
            <person name="Castrezana S."/>
            <person name="Celniker S.E."/>
            <person name="Chang J.L."/>
            <person name="Chapple C."/>
            <person name="Chatterji S."/>
            <person name="Chinwalla A."/>
            <person name="Civetta A."/>
            <person name="Clifton S.W."/>
            <person name="Comeron J.M."/>
            <person name="Costello J.C."/>
            <person name="Coyne J.A."/>
            <person name="Daub J."/>
            <person name="David R.G."/>
            <person name="Delcher A.L."/>
            <person name="Delehaunty K."/>
            <person name="Do C.B."/>
            <person name="Ebling H."/>
            <person name="Edwards K."/>
            <person name="Eickbush T."/>
            <person name="Evans J.D."/>
            <person name="Filipski A."/>
            <person name="Findeiss S."/>
            <person name="Freyhult E."/>
            <person name="Fulton L."/>
            <person name="Fulton R."/>
            <person name="Garcia A.C."/>
            <person name="Gardiner A."/>
            <person name="Garfield D.A."/>
            <person name="Garvin B.E."/>
            <person name="Gibson G."/>
            <person name="Gilbert D."/>
            <person name="Gnerre S."/>
            <person name="Godfrey J."/>
            <person name="Good R."/>
            <person name="Gotea V."/>
            <person name="Gravely B."/>
            <person name="Greenberg A.J."/>
            <person name="Griffiths-Jones S."/>
            <person name="Gross S."/>
            <person name="Guigo R."/>
            <person name="Gustafson E.A."/>
            <person name="Haerty W."/>
            <person name="Hahn M.W."/>
            <person name="Halligan D.L."/>
            <person name="Halpern A.L."/>
            <person name="Halter G.M."/>
            <person name="Han M.V."/>
            <person name="Heger A."/>
            <person name="Hillier L."/>
            <person name="Hinrichs A.S."/>
            <person name="Holmes I."/>
            <person name="Hoskins R.A."/>
            <person name="Hubisz M.J."/>
            <person name="Hultmark D."/>
            <person name="Huntley M.A."/>
            <person name="Jaffe D.B."/>
            <person name="Jagadeeshan S."/>
            <person name="Jeck W.R."/>
            <person name="Johnson J."/>
            <person name="Jones C.D."/>
            <person name="Jordan W.C."/>
            <person name="Karpen G.H."/>
            <person name="Kataoka E."/>
            <person name="Keightley P.D."/>
            <person name="Kheradpour P."/>
            <person name="Kirkness E.F."/>
            <person name="Koerich L.B."/>
            <person name="Kristiansen K."/>
            <person name="Kudrna D."/>
            <person name="Kulathinal R.J."/>
            <person name="Kumar S."/>
            <person name="Kwok R."/>
            <person name="Lander E."/>
            <person name="Langley C.H."/>
            <person name="Lapoint R."/>
            <person name="Lazzaro B.P."/>
            <person name="Lee S.J."/>
            <person name="Levesque L."/>
            <person name="Li R."/>
            <person name="Lin C.F."/>
            <person name="Lin M.F."/>
            <person name="Lindblad-Toh K."/>
            <person name="Llopart A."/>
            <person name="Long M."/>
            <person name="Low L."/>
            <person name="Lozovsky E."/>
            <person name="Lu J."/>
            <person name="Luo M."/>
            <person name="Machado C.A."/>
            <person name="Makalowski W."/>
            <person name="Marzo M."/>
            <person name="Matsuda M."/>
            <person name="Matzkin L."/>
            <person name="McAllister B."/>
            <person name="McBride C.S."/>
            <person name="McKernan B."/>
            <person name="McKernan K."/>
            <person name="Mendez-Lago M."/>
            <person name="Minx P."/>
            <person name="Mollenhauer M.U."/>
            <person name="Montooth K."/>
            <person name="Mount S.M."/>
            <person name="Mu X."/>
            <person name="Myers E."/>
            <person name="Negre B."/>
            <person name="Newfeld S."/>
            <person name="Nielsen R."/>
            <person name="Noor M.A."/>
            <person name="O'Grady P."/>
            <person name="Pachter L."/>
            <person name="Papaceit M."/>
            <person name="Parisi M.J."/>
            <person name="Parisi M."/>
            <person name="Parts L."/>
            <person name="Pedersen J.S."/>
            <person name="Pesole G."/>
            <person name="Phillippy A.M."/>
            <person name="Ponting C.P."/>
            <person name="Pop M."/>
            <person name="Porcelli D."/>
            <person name="Powell J.R."/>
            <person name="Prohaska S."/>
            <person name="Pruitt K."/>
            <person name="Puig M."/>
            <person name="Quesneville H."/>
            <person name="Ram K.R."/>
            <person name="Rand D."/>
            <person name="Rasmussen M.D."/>
            <person name="Reed L.K."/>
            <person name="Reenan R."/>
            <person name="Reily A."/>
            <person name="Remington K.A."/>
            <person name="Rieger T.T."/>
            <person name="Ritchie M.G."/>
            <person name="Robin C."/>
            <person name="Rogers Y.H."/>
            <person name="Rohde C."/>
            <person name="Rozas J."/>
            <person name="Rubenfield M.J."/>
            <person name="Ruiz A."/>
            <person name="Russo S."/>
            <person name="Salzberg S.L."/>
            <person name="Sanchez-Gracia A."/>
            <person name="Saranga D.J."/>
            <person name="Sato H."/>
            <person name="Schaeffer S.W."/>
            <person name="Schatz M.C."/>
            <person name="Schlenke T."/>
            <person name="Schwartz R."/>
            <person name="Segarra C."/>
            <person name="Singh R.S."/>
            <person name="Sirot L."/>
            <person name="Sirota M."/>
            <person name="Sisneros N.B."/>
            <person name="Smith C.D."/>
            <person name="Smith T.F."/>
            <person name="Spieth J."/>
            <person name="Stage D.E."/>
            <person name="Stark A."/>
            <person name="Stephan W."/>
            <person name="Strausberg R.L."/>
            <person name="Strempel S."/>
            <person name="Sturgill D."/>
            <person name="Sutton G."/>
            <person name="Sutton G.G."/>
            <person name="Tao W."/>
            <person name="Teichmann S."/>
            <person name="Tobari Y.N."/>
            <person name="Tomimura Y."/>
            <person name="Tsolas J.M."/>
            <person name="Valente V.L."/>
            <person name="Venter E."/>
            <person name="Venter J.C."/>
            <person name="Vicario S."/>
            <person name="Vieira F.G."/>
            <person name="Vilella A.J."/>
            <person name="Villasante A."/>
            <person name="Walenz B."/>
            <person name="Wang J."/>
            <person name="Wasserman M."/>
            <person name="Watts T."/>
            <person name="Wilson D."/>
            <person name="Wilson R.K."/>
            <person name="Wing R.A."/>
            <person name="Wolfner M.F."/>
            <person name="Wong A."/>
            <person name="Wong G.K."/>
            <person name="Wu C.I."/>
            <person name="Wu G."/>
            <person name="Yamamoto D."/>
            <person name="Yang H.P."/>
            <person name="Yang S.P."/>
            <person name="Yorke J.A."/>
            <person name="Yoshida K."/>
            <person name="Zdobnov E."/>
            <person name="Zhang P."/>
            <person name="Zhang Y."/>
            <person name="Zimin A.V."/>
            <person name="Baldwin J."/>
            <person name="Abdouelleil A."/>
            <person name="Abdulkadir J."/>
            <person name="Abebe A."/>
            <person name="Abera B."/>
            <person name="Abreu J."/>
            <person name="Acer S.C."/>
            <person name="Aftuck L."/>
            <person name="Alexander A."/>
            <person name="An P."/>
            <person name="Anderson E."/>
            <person name="Anderson S."/>
            <person name="Arachi H."/>
            <person name="Azer M."/>
            <person name="Bachantsang P."/>
            <person name="Barry A."/>
            <person name="Bayul T."/>
            <person name="Berlin A."/>
            <person name="Bessette D."/>
            <person name="Bloom T."/>
            <person name="Blye J."/>
            <person name="Boguslavskiy L."/>
            <person name="Bonnet C."/>
            <person name="Boukhgalter B."/>
            <person name="Bourzgui I."/>
            <person name="Brown A."/>
            <person name="Cahill P."/>
            <person name="Channer S."/>
            <person name="Cheshatsang Y."/>
            <person name="Chuda L."/>
            <person name="Citroen M."/>
            <person name="Collymore A."/>
            <person name="Cooke P."/>
            <person name="Costello M."/>
            <person name="D'Aco K."/>
            <person name="Daza R."/>
            <person name="De Haan G."/>
            <person name="DeGray S."/>
            <person name="DeMaso C."/>
            <person name="Dhargay N."/>
            <person name="Dooley K."/>
            <person name="Dooley E."/>
            <person name="Doricent M."/>
            <person name="Dorje P."/>
            <person name="Dorjee K."/>
            <person name="Dupes A."/>
            <person name="Elong R."/>
            <person name="Falk J."/>
            <person name="Farina A."/>
            <person name="Faro S."/>
            <person name="Ferguson D."/>
            <person name="Fisher S."/>
            <person name="Foley C.D."/>
            <person name="Franke A."/>
            <person name="Friedrich D."/>
            <person name="Gadbois L."/>
            <person name="Gearin G."/>
            <person name="Gearin C.R."/>
            <person name="Giannoukos G."/>
            <person name="Goode T."/>
            <person name="Graham J."/>
            <person name="Grandbois E."/>
            <person name="Grewal S."/>
            <person name="Gyaltsen K."/>
            <person name="Hafez N."/>
            <person name="Hagos B."/>
            <person name="Hall J."/>
            <person name="Henson C."/>
            <person name="Hollinger A."/>
            <person name="Honan T."/>
            <person name="Huard M.D."/>
            <person name="Hughes L."/>
            <person name="Hurhula B."/>
            <person name="Husby M.E."/>
            <person name="Kamat A."/>
            <person name="Kanga B."/>
            <person name="Kashin S."/>
            <person name="Khazanovich D."/>
            <person name="Kisner P."/>
            <person name="Lance K."/>
            <person name="Lara M."/>
            <person name="Lee W."/>
            <person name="Lennon N."/>
            <person name="Letendre F."/>
            <person name="LeVine R."/>
            <person name="Lipovsky A."/>
            <person name="Liu X."/>
            <person name="Liu J."/>
            <person name="Liu S."/>
            <person name="Lokyitsang T."/>
            <person name="Lokyitsang Y."/>
            <person name="Lubonja R."/>
            <person name="Lui A."/>
            <person name="MacDonald P."/>
            <person name="Magnisalis V."/>
            <person name="Maru K."/>
            <person name="Matthews C."/>
            <person name="McCusker W."/>
            <person name="McDonough S."/>
            <person name="Mehta T."/>
            <person name="Meldrim J."/>
            <person name="Meneus L."/>
            <person name="Mihai O."/>
            <person name="Mihalev A."/>
            <person name="Mihova T."/>
            <person name="Mittelman R."/>
            <person name="Mlenga V."/>
            <person name="Montmayeur A."/>
            <person name="Mulrain L."/>
            <person name="Navidi A."/>
            <person name="Naylor J."/>
            <person name="Negash T."/>
            <person name="Nguyen T."/>
            <person name="Nguyen N."/>
            <person name="Nicol R."/>
            <person name="Norbu C."/>
            <person name="Norbu N."/>
            <person name="Novod N."/>
            <person name="O'Neill B."/>
            <person name="Osman S."/>
            <person name="Markiewicz E."/>
            <person name="Oyono O.L."/>
            <person name="Patti C."/>
            <person name="Phunkhang P."/>
            <person name="Pierre F."/>
            <person name="Priest M."/>
            <person name="Raghuraman S."/>
            <person name="Rege F."/>
            <person name="Reyes R."/>
            <person name="Rise C."/>
            <person name="Rogov P."/>
            <person name="Ross K."/>
            <person name="Ryan E."/>
            <person name="Settipalli S."/>
            <person name="Shea T."/>
            <person name="Sherpa N."/>
            <person name="Shi L."/>
            <person name="Shih D."/>
            <person name="Sparrow T."/>
            <person name="Spaulding J."/>
            <person name="Stalker J."/>
            <person name="Stange-Thomann N."/>
            <person name="Stavropoulos S."/>
            <person name="Stone C."/>
            <person name="Strader C."/>
            <person name="Tesfaye S."/>
            <person name="Thomson T."/>
            <person name="Thoulutsang Y."/>
            <person name="Thoulutsang D."/>
            <person name="Topham K."/>
            <person name="Topping I."/>
            <person name="Tsamla T."/>
            <person name="Vassiliev H."/>
            <person name="Vo A."/>
            <person name="Wangchuk T."/>
            <person name="Wangdi T."/>
            <person name="Weiand M."/>
            <person name="Wilkinson J."/>
            <person name="Wilson A."/>
            <person name="Yadav S."/>
            <person name="Young G."/>
            <person name="Yu Q."/>
            <person name="Zembek L."/>
            <person name="Zhong D."/>
            <person name="Zimmer A."/>
            <person name="Zwirko Z."/>
            <person name="Jaffe D.B."/>
            <person name="Alvarez P."/>
            <person name="Brockman W."/>
            <person name="Butler J."/>
            <person name="Chin C."/>
            <person name="Gnerre S."/>
            <person name="Grabherr M."/>
            <person name="Kleber M."/>
            <person name="Mauceli E."/>
            <person name="MacCallum I."/>
        </authorList>
    </citation>
    <scope>NUCLEOTIDE SEQUENCE [LARGE SCALE GENOMIC DNA]</scope>
    <source>
        <strain evidence="17">Tucson 15287-2541.00</strain>
    </source>
</reference>
<dbReference type="STRING" id="7222.B4JQ66"/>
<dbReference type="PROSITE" id="PS50240">
    <property type="entry name" value="TRYPSIN_DOM"/>
    <property type="match status" value="1"/>
</dbReference>
<evidence type="ECO:0000256" key="14">
    <source>
        <dbReference type="SAM" id="SignalP"/>
    </source>
</evidence>
<dbReference type="InterPro" id="IPR050430">
    <property type="entry name" value="Peptidase_S1"/>
</dbReference>
<feature type="chain" id="PRO_5002809719" description="trypsin" evidence="14">
    <location>
        <begin position="23"/>
        <end position="254"/>
    </location>
</feature>
<dbReference type="GO" id="GO:0004252">
    <property type="term" value="F:serine-type endopeptidase activity"/>
    <property type="evidence" value="ECO:0007669"/>
    <property type="project" value="UniProtKB-EC"/>
</dbReference>
<dbReference type="GO" id="GO:0005576">
    <property type="term" value="C:extracellular region"/>
    <property type="evidence" value="ECO:0007669"/>
    <property type="project" value="UniProtKB-SubCell"/>
</dbReference>
<dbReference type="eggNOG" id="KOG3627">
    <property type="taxonomic scope" value="Eukaryota"/>
</dbReference>
<protein>
    <recommendedName>
        <fullName evidence="12">trypsin</fullName>
        <ecNumber evidence="12">3.4.21.4</ecNumber>
    </recommendedName>
</protein>
<proteinExistence type="inferred from homology"/>
<accession>B4JQ66</accession>
<evidence type="ECO:0000259" key="15">
    <source>
        <dbReference type="PROSITE" id="PS50240"/>
    </source>
</evidence>
<evidence type="ECO:0000256" key="11">
    <source>
        <dbReference type="ARBA" id="ARBA00036320"/>
    </source>
</evidence>
<evidence type="ECO:0000256" key="5">
    <source>
        <dbReference type="ARBA" id="ARBA00022729"/>
    </source>
</evidence>
<dbReference type="SMART" id="SM00020">
    <property type="entry name" value="Tryp_SPc"/>
    <property type="match status" value="1"/>
</dbReference>
<keyword evidence="4 13" id="KW-0645">Protease</keyword>
<evidence type="ECO:0000256" key="7">
    <source>
        <dbReference type="ARBA" id="ARBA00022801"/>
    </source>
</evidence>
<keyword evidence="5 14" id="KW-0732">Signal</keyword>
<evidence type="ECO:0000313" key="16">
    <source>
        <dbReference type="EMBL" id="EDV99046.1"/>
    </source>
</evidence>
<dbReference type="AlphaFoldDB" id="B4JQ66"/>
<dbReference type="CDD" id="cd00190">
    <property type="entry name" value="Tryp_SPc"/>
    <property type="match status" value="1"/>
</dbReference>
<dbReference type="HOGENOM" id="CLU_006842_7_0_1"/>
<dbReference type="Proteomes" id="UP000001070">
    <property type="component" value="Unassembled WGS sequence"/>
</dbReference>
<dbReference type="PRINTS" id="PR00722">
    <property type="entry name" value="CHYMOTRYPSIN"/>
</dbReference>
<keyword evidence="3" id="KW-0964">Secreted</keyword>
<dbReference type="Gene3D" id="2.40.10.10">
    <property type="entry name" value="Trypsin-like serine proteases"/>
    <property type="match status" value="1"/>
</dbReference>
<dbReference type="KEGG" id="dgr:6566453"/>
<dbReference type="InParanoid" id="B4JQ66"/>
<keyword evidence="9" id="KW-0865">Zymogen</keyword>
<keyword evidence="17" id="KW-1185">Reference proteome</keyword>
<dbReference type="PANTHER" id="PTHR24276:SF97">
    <property type="entry name" value="GH13245P2-RELATED"/>
    <property type="match status" value="1"/>
</dbReference>
<comment type="subcellular location">
    <subcellularLocation>
        <location evidence="1">Secreted</location>
        <location evidence="1">Extracellular space</location>
    </subcellularLocation>
</comment>
<dbReference type="InterPro" id="IPR043504">
    <property type="entry name" value="Peptidase_S1_PA_chymotrypsin"/>
</dbReference>
<dbReference type="PANTHER" id="PTHR24276">
    <property type="entry name" value="POLYSERASE-RELATED"/>
    <property type="match status" value="1"/>
</dbReference>
<evidence type="ECO:0000256" key="13">
    <source>
        <dbReference type="RuleBase" id="RU363034"/>
    </source>
</evidence>
<evidence type="ECO:0000256" key="3">
    <source>
        <dbReference type="ARBA" id="ARBA00022525"/>
    </source>
</evidence>
<dbReference type="SUPFAM" id="SSF50494">
    <property type="entry name" value="Trypsin-like serine proteases"/>
    <property type="match status" value="1"/>
</dbReference>
<dbReference type="EC" id="3.4.21.4" evidence="12"/>
<evidence type="ECO:0000256" key="8">
    <source>
        <dbReference type="ARBA" id="ARBA00022825"/>
    </source>
</evidence>
<dbReference type="GO" id="GO:0006508">
    <property type="term" value="P:proteolysis"/>
    <property type="evidence" value="ECO:0007669"/>
    <property type="project" value="UniProtKB-KW"/>
</dbReference>
<sequence>MAINNKTLLLALLLAGIGCTACLRLDGRIVGGVEATIKEYPYQVSLQRHYHMCGGSLIAEGWVLTAAHCVESRDVDALRVRIGATRKEIDGILVKIRTVHRHPKYDARIIDYDFAVLQLAEYDATNVTQAFVKLPKLNEDIADGTLVTITGWGNTQSVHESTEVLRAVTVPTVNQTQCQLDYDSFGSITDRMMCAGLRAGGKDACQGDSGGPLVAHGKLWGVVSWGFGCAKPEYPGVYSRVAAVRDWIDSVRGI</sequence>
<dbReference type="InterPro" id="IPR001314">
    <property type="entry name" value="Peptidase_S1A"/>
</dbReference>
<dbReference type="PROSITE" id="PS00135">
    <property type="entry name" value="TRYPSIN_SER"/>
    <property type="match status" value="1"/>
</dbReference>
<evidence type="ECO:0000256" key="9">
    <source>
        <dbReference type="ARBA" id="ARBA00023145"/>
    </source>
</evidence>
<dbReference type="InterPro" id="IPR001254">
    <property type="entry name" value="Trypsin_dom"/>
</dbReference>
<name>B4JQ66_DROGR</name>
<dbReference type="FunFam" id="2.40.10.10:FF:000077">
    <property type="entry name" value="Predicted protein"/>
    <property type="match status" value="1"/>
</dbReference>
<keyword evidence="10" id="KW-1015">Disulfide bond</keyword>